<dbReference type="PROSITE" id="PS50893">
    <property type="entry name" value="ABC_TRANSPORTER_2"/>
    <property type="match status" value="1"/>
</dbReference>
<keyword evidence="5 8" id="KW-0067">ATP-binding</keyword>
<dbReference type="GO" id="GO:0016887">
    <property type="term" value="F:ATP hydrolysis activity"/>
    <property type="evidence" value="ECO:0007669"/>
    <property type="project" value="InterPro"/>
</dbReference>
<name>W8X909_CASD6</name>
<dbReference type="KEGG" id="cdn:BN940_07711"/>
<evidence type="ECO:0000256" key="1">
    <source>
        <dbReference type="ARBA" id="ARBA00005417"/>
    </source>
</evidence>
<accession>W8X909</accession>
<evidence type="ECO:0000256" key="5">
    <source>
        <dbReference type="ARBA" id="ARBA00022840"/>
    </source>
</evidence>
<organism evidence="8 9">
    <name type="scientific">Castellaniella defragrans (strain DSM 12143 / CCUG 39792 / 65Phen)</name>
    <name type="common">Alcaligenes defragrans</name>
    <dbReference type="NCBI Taxonomy" id="1437824"/>
    <lineage>
        <taxon>Bacteria</taxon>
        <taxon>Pseudomonadati</taxon>
        <taxon>Pseudomonadota</taxon>
        <taxon>Betaproteobacteria</taxon>
        <taxon>Burkholderiales</taxon>
        <taxon>Alcaligenaceae</taxon>
        <taxon>Castellaniella</taxon>
    </lineage>
</organism>
<dbReference type="Gene3D" id="3.40.50.300">
    <property type="entry name" value="P-loop containing nucleotide triphosphate hydrolases"/>
    <property type="match status" value="1"/>
</dbReference>
<feature type="domain" description="ABC transporter" evidence="7">
    <location>
        <begin position="44"/>
        <end position="274"/>
    </location>
</feature>
<sequence length="350" mass="37486">MMPAPTPAMPSAMSSAPPPALSSARTPAAGPSGRPVPAPDAPAIDVRGLGKDYGGRAVVQTLNFQVRPGEVFGLLGPNGAGKTTTILMLLGLTEATRGQVRVLGEDPWRNPLAVKRQVGYMPDSVGFYDHLSARDNLRYTARLLGIPRQERDGRIAEALERVGLLDRIDQRAGTFSHGMRRRLGLAEILLKRAAIAILDEPTSGLDPQSTEAFLRMIEALREDGVTVLLSSHLLDQMQRICDRVALFNAGRIALMGPVRDLARQVLGGHSHEVHLHADGPELRSVLAAVPGVGGVRVQGPGHYVLQAESDVRAQAAQAAVLAGAQLRDLAVDTPSLDRIYRQTFTEDTPT</sequence>
<dbReference type="PANTHER" id="PTHR43335">
    <property type="entry name" value="ABC TRANSPORTER, ATP-BINDING PROTEIN"/>
    <property type="match status" value="1"/>
</dbReference>
<keyword evidence="4" id="KW-0547">Nucleotide-binding</keyword>
<evidence type="ECO:0000256" key="2">
    <source>
        <dbReference type="ARBA" id="ARBA00022448"/>
    </source>
</evidence>
<evidence type="ECO:0000313" key="9">
    <source>
        <dbReference type="Proteomes" id="UP000019805"/>
    </source>
</evidence>
<feature type="compositionally biased region" description="Low complexity" evidence="6">
    <location>
        <begin position="9"/>
        <end position="29"/>
    </location>
</feature>
<gene>
    <name evidence="8" type="ORF">BN940_07711</name>
</gene>
<dbReference type="InterPro" id="IPR003593">
    <property type="entry name" value="AAA+_ATPase"/>
</dbReference>
<dbReference type="PATRIC" id="fig|1437824.5.peg.1521"/>
<dbReference type="CDD" id="cd03230">
    <property type="entry name" value="ABC_DR_subfamily_A"/>
    <property type="match status" value="1"/>
</dbReference>
<dbReference type="SMART" id="SM00382">
    <property type="entry name" value="AAA"/>
    <property type="match status" value="1"/>
</dbReference>
<protein>
    <submittedName>
        <fullName evidence="8">ABC transporter, ATP-binding protein</fullName>
    </submittedName>
</protein>
<dbReference type="InterPro" id="IPR017871">
    <property type="entry name" value="ABC_transporter-like_CS"/>
</dbReference>
<comment type="similarity">
    <text evidence="1">Belongs to the ABC transporter superfamily.</text>
</comment>
<evidence type="ECO:0000313" key="8">
    <source>
        <dbReference type="EMBL" id="CDM24005.1"/>
    </source>
</evidence>
<evidence type="ECO:0000256" key="3">
    <source>
        <dbReference type="ARBA" id="ARBA00022475"/>
    </source>
</evidence>
<dbReference type="PANTHER" id="PTHR43335:SF11">
    <property type="entry name" value="ABC TRANSPORTER RELATED"/>
    <property type="match status" value="1"/>
</dbReference>
<dbReference type="HOGENOM" id="CLU_000604_1_2_4"/>
<dbReference type="Proteomes" id="UP000019805">
    <property type="component" value="Chromosome"/>
</dbReference>
<dbReference type="SUPFAM" id="SSF52540">
    <property type="entry name" value="P-loop containing nucleoside triphosphate hydrolases"/>
    <property type="match status" value="1"/>
</dbReference>
<dbReference type="Pfam" id="PF00005">
    <property type="entry name" value="ABC_tran"/>
    <property type="match status" value="1"/>
</dbReference>
<proteinExistence type="inferred from homology"/>
<evidence type="ECO:0000256" key="4">
    <source>
        <dbReference type="ARBA" id="ARBA00022741"/>
    </source>
</evidence>
<keyword evidence="3" id="KW-1003">Cell membrane</keyword>
<keyword evidence="2" id="KW-0813">Transport</keyword>
<feature type="region of interest" description="Disordered" evidence="6">
    <location>
        <begin position="1"/>
        <end position="43"/>
    </location>
</feature>
<dbReference type="eggNOG" id="COG1131">
    <property type="taxonomic scope" value="Bacteria"/>
</dbReference>
<evidence type="ECO:0000256" key="6">
    <source>
        <dbReference type="SAM" id="MobiDB-lite"/>
    </source>
</evidence>
<dbReference type="AlphaFoldDB" id="W8X909"/>
<dbReference type="STRING" id="1437824.BN940_07711"/>
<reference evidence="8 9" key="1">
    <citation type="journal article" date="2014" name="BMC Microbiol.">
        <title>The oxygen-independent metabolism of cyclic monoterpenes in Castellaniella defragrans 65Phen.</title>
        <authorList>
            <person name="Petasch J."/>
            <person name="Disch E.M."/>
            <person name="Markert S."/>
            <person name="Becher D."/>
            <person name="Schweder T."/>
            <person name="Huttel B."/>
            <person name="Reinhardt R."/>
            <person name="Harder J."/>
        </authorList>
    </citation>
    <scope>NUCLEOTIDE SEQUENCE [LARGE SCALE GENOMIC DNA]</scope>
    <source>
        <strain evidence="8">65Phen</strain>
    </source>
</reference>
<dbReference type="PROSITE" id="PS00211">
    <property type="entry name" value="ABC_TRANSPORTER_1"/>
    <property type="match status" value="1"/>
</dbReference>
<keyword evidence="3" id="KW-0472">Membrane</keyword>
<dbReference type="InterPro" id="IPR027417">
    <property type="entry name" value="P-loop_NTPase"/>
</dbReference>
<dbReference type="InterPro" id="IPR003439">
    <property type="entry name" value="ABC_transporter-like_ATP-bd"/>
</dbReference>
<evidence type="ECO:0000259" key="7">
    <source>
        <dbReference type="PROSITE" id="PS50893"/>
    </source>
</evidence>
<dbReference type="GO" id="GO:0005524">
    <property type="term" value="F:ATP binding"/>
    <property type="evidence" value="ECO:0007669"/>
    <property type="project" value="UniProtKB-KW"/>
</dbReference>
<dbReference type="EMBL" id="HG916765">
    <property type="protein sequence ID" value="CDM24005.1"/>
    <property type="molecule type" value="Genomic_DNA"/>
</dbReference>
<keyword evidence="9" id="KW-1185">Reference proteome</keyword>